<reference evidence="1 2" key="1">
    <citation type="submission" date="2016-06" db="EMBL/GenBank/DDBJ databases">
        <authorList>
            <person name="Kjaerup R.B."/>
            <person name="Dalgaard T.S."/>
            <person name="Juul-Madsen H.R."/>
        </authorList>
    </citation>
    <scope>NUCLEOTIDE SEQUENCE [LARGE SCALE GENOMIC DNA]</scope>
    <source>
        <strain evidence="1 2">CECT 8886</strain>
    </source>
</reference>
<keyword evidence="2" id="KW-1185">Reference proteome</keyword>
<name>A0A1A8TUI4_9GAMM</name>
<organism evidence="1 2">
    <name type="scientific">Marinomonas spartinae</name>
    <dbReference type="NCBI Taxonomy" id="1792290"/>
    <lineage>
        <taxon>Bacteria</taxon>
        <taxon>Pseudomonadati</taxon>
        <taxon>Pseudomonadota</taxon>
        <taxon>Gammaproteobacteria</taxon>
        <taxon>Oceanospirillales</taxon>
        <taxon>Oceanospirillaceae</taxon>
        <taxon>Marinomonas</taxon>
    </lineage>
</organism>
<accession>A0A1A8TUI4</accession>
<evidence type="ECO:0000313" key="1">
    <source>
        <dbReference type="EMBL" id="SBS36886.1"/>
    </source>
</evidence>
<dbReference type="RefSeq" id="WP_083201051.1">
    <property type="nucleotide sequence ID" value="NZ_FLOB01000015.1"/>
</dbReference>
<proteinExistence type="predicted"/>
<dbReference type="OrthoDB" id="886764at2"/>
<dbReference type="PROSITE" id="PS51257">
    <property type="entry name" value="PROKAR_LIPOPROTEIN"/>
    <property type="match status" value="1"/>
</dbReference>
<evidence type="ECO:0008006" key="3">
    <source>
        <dbReference type="Google" id="ProtNLM"/>
    </source>
</evidence>
<protein>
    <recommendedName>
        <fullName evidence="3">Lipoprotein</fullName>
    </recommendedName>
</protein>
<sequence>MNTKLSLLFGALALSGCTTTDSGAKQNVDTPPPPTLIEHRSCNDVYDYHLSNQDFSRFDEMAQQLAHASGCFIRTNLAKTGAVKVHSVEGKMSILAAIKTAIAGTQLKVVHHTPKTITIE</sequence>
<gene>
    <name evidence="1" type="ORF">MSP8886_03885</name>
</gene>
<dbReference type="AlphaFoldDB" id="A0A1A8TUI4"/>
<evidence type="ECO:0000313" key="2">
    <source>
        <dbReference type="Proteomes" id="UP000092544"/>
    </source>
</evidence>
<dbReference type="Proteomes" id="UP000092544">
    <property type="component" value="Unassembled WGS sequence"/>
</dbReference>
<dbReference type="EMBL" id="FLOB01000015">
    <property type="protein sequence ID" value="SBS36886.1"/>
    <property type="molecule type" value="Genomic_DNA"/>
</dbReference>
<dbReference type="Gene3D" id="3.55.50.30">
    <property type="match status" value="1"/>
</dbReference>